<dbReference type="GO" id="GO:0000976">
    <property type="term" value="F:transcription cis-regulatory region binding"/>
    <property type="evidence" value="ECO:0007669"/>
    <property type="project" value="TreeGrafter"/>
</dbReference>
<protein>
    <submittedName>
        <fullName evidence="11">XRE family transcriptional regulator</fullName>
    </submittedName>
</protein>
<keyword evidence="5 8" id="KW-0238">DNA-binding</keyword>
<dbReference type="BioCyc" id="JESP1508404:G14D9-9613-MONOMER"/>
<dbReference type="GO" id="GO:0032993">
    <property type="term" value="C:protein-DNA complex"/>
    <property type="evidence" value="ECO:0007669"/>
    <property type="project" value="TreeGrafter"/>
</dbReference>
<accession>A0A0B5AMC9</accession>
<feature type="modified residue" description="4-aspartylphosphate" evidence="7">
    <location>
        <position position="52"/>
    </location>
</feature>
<dbReference type="EMBL" id="CP009416">
    <property type="protein sequence ID" value="AJD89713.1"/>
    <property type="molecule type" value="Genomic_DNA"/>
</dbReference>
<keyword evidence="6" id="KW-0804">Transcription</keyword>
<evidence type="ECO:0000259" key="9">
    <source>
        <dbReference type="PROSITE" id="PS50110"/>
    </source>
</evidence>
<evidence type="ECO:0000256" key="8">
    <source>
        <dbReference type="PROSITE-ProRule" id="PRU01091"/>
    </source>
</evidence>
<dbReference type="KEGG" id="jeo:JMA_03960"/>
<dbReference type="Proteomes" id="UP000031449">
    <property type="component" value="Chromosome"/>
</dbReference>
<gene>
    <name evidence="11" type="ORF">JMA_03960</name>
</gene>
<evidence type="ECO:0000313" key="11">
    <source>
        <dbReference type="EMBL" id="AJD89713.1"/>
    </source>
</evidence>
<evidence type="ECO:0000256" key="3">
    <source>
        <dbReference type="ARBA" id="ARBA00023012"/>
    </source>
</evidence>
<evidence type="ECO:0000313" key="12">
    <source>
        <dbReference type="Proteomes" id="UP000031449"/>
    </source>
</evidence>
<feature type="DNA-binding region" description="OmpR/PhoB-type" evidence="8">
    <location>
        <begin position="124"/>
        <end position="224"/>
    </location>
</feature>
<dbReference type="PROSITE" id="PS50110">
    <property type="entry name" value="RESPONSE_REGULATORY"/>
    <property type="match status" value="1"/>
</dbReference>
<feature type="domain" description="OmpR/PhoB-type" evidence="10">
    <location>
        <begin position="124"/>
        <end position="224"/>
    </location>
</feature>
<sequence length="224" mass="26317">MKKIVLVDDEQRMLDLLELYLKPLGYECIKLRSGEDAIKLIKNEEPDLLILDVMMPVMDGFETCRMIRRFSDVPIILLTALHEKEDIVKGLQYGADDYIVKPFDEEELVARIHAIFRRASDDFARRIEYEGLVWDEFSHELSYEGKQLRVTPKEFSILGQLLKNPGRVYSREQLLSIIWGYEAWTDGRTVDSHVRNLREKLRKTGFPVEDHLQTVWGVGYKWIK</sequence>
<dbReference type="PANTHER" id="PTHR48111:SF73">
    <property type="entry name" value="ALKALINE PHOSPHATASE SYNTHESIS TRANSCRIPTIONAL REGULATORY PROTEIN PHOP"/>
    <property type="match status" value="1"/>
</dbReference>
<dbReference type="OrthoDB" id="9790442at2"/>
<dbReference type="SMART" id="SM00448">
    <property type="entry name" value="REC"/>
    <property type="match status" value="1"/>
</dbReference>
<dbReference type="CDD" id="cd17574">
    <property type="entry name" value="REC_OmpR"/>
    <property type="match status" value="1"/>
</dbReference>
<evidence type="ECO:0000256" key="5">
    <source>
        <dbReference type="ARBA" id="ARBA00023125"/>
    </source>
</evidence>
<dbReference type="FunFam" id="3.40.50.2300:FF:000001">
    <property type="entry name" value="DNA-binding response regulator PhoB"/>
    <property type="match status" value="1"/>
</dbReference>
<dbReference type="InterPro" id="IPR039420">
    <property type="entry name" value="WalR-like"/>
</dbReference>
<evidence type="ECO:0000256" key="6">
    <source>
        <dbReference type="ARBA" id="ARBA00023163"/>
    </source>
</evidence>
<dbReference type="FunFam" id="1.10.10.10:FF:000018">
    <property type="entry name" value="DNA-binding response regulator ResD"/>
    <property type="match status" value="1"/>
</dbReference>
<dbReference type="STRING" id="1508404.JMA_03960"/>
<dbReference type="Gene3D" id="3.40.50.2300">
    <property type="match status" value="1"/>
</dbReference>
<dbReference type="Gene3D" id="1.10.10.10">
    <property type="entry name" value="Winged helix-like DNA-binding domain superfamily/Winged helix DNA-binding domain"/>
    <property type="match status" value="1"/>
</dbReference>
<evidence type="ECO:0000256" key="1">
    <source>
        <dbReference type="ARBA" id="ARBA00004496"/>
    </source>
</evidence>
<dbReference type="InterPro" id="IPR001789">
    <property type="entry name" value="Sig_transdc_resp-reg_receiver"/>
</dbReference>
<dbReference type="CDD" id="cd00383">
    <property type="entry name" value="trans_reg_C"/>
    <property type="match status" value="1"/>
</dbReference>
<dbReference type="AlphaFoldDB" id="A0A0B5AMC9"/>
<feature type="domain" description="Response regulatory" evidence="9">
    <location>
        <begin position="3"/>
        <end position="116"/>
    </location>
</feature>
<evidence type="ECO:0000256" key="7">
    <source>
        <dbReference type="PROSITE-ProRule" id="PRU00169"/>
    </source>
</evidence>
<reference evidence="11 12" key="1">
    <citation type="submission" date="2014-08" db="EMBL/GenBank/DDBJ databases">
        <title>Complete genome of a marine bacteria Jeotgalibacillus malaysiensis.</title>
        <authorList>
            <person name="Yaakop A.S."/>
            <person name="Chan K.-G."/>
            <person name="Goh K.M."/>
        </authorList>
    </citation>
    <scope>NUCLEOTIDE SEQUENCE [LARGE SCALE GENOMIC DNA]</scope>
    <source>
        <strain evidence="11 12">D5</strain>
    </source>
</reference>
<keyword evidence="3" id="KW-0902">Two-component regulatory system</keyword>
<dbReference type="HOGENOM" id="CLU_000445_30_4_9"/>
<keyword evidence="4" id="KW-0805">Transcription regulation</keyword>
<comment type="subcellular location">
    <subcellularLocation>
        <location evidence="1">Cytoplasm</location>
    </subcellularLocation>
</comment>
<dbReference type="SUPFAM" id="SSF52172">
    <property type="entry name" value="CheY-like"/>
    <property type="match status" value="1"/>
</dbReference>
<dbReference type="PANTHER" id="PTHR48111">
    <property type="entry name" value="REGULATOR OF RPOS"/>
    <property type="match status" value="1"/>
</dbReference>
<evidence type="ECO:0000256" key="2">
    <source>
        <dbReference type="ARBA" id="ARBA00022553"/>
    </source>
</evidence>
<dbReference type="GO" id="GO:0005829">
    <property type="term" value="C:cytosol"/>
    <property type="evidence" value="ECO:0007669"/>
    <property type="project" value="TreeGrafter"/>
</dbReference>
<evidence type="ECO:0000256" key="4">
    <source>
        <dbReference type="ARBA" id="ARBA00023015"/>
    </source>
</evidence>
<dbReference type="Pfam" id="PF00486">
    <property type="entry name" value="Trans_reg_C"/>
    <property type="match status" value="1"/>
</dbReference>
<dbReference type="PROSITE" id="PS51755">
    <property type="entry name" value="OMPR_PHOB"/>
    <property type="match status" value="1"/>
</dbReference>
<dbReference type="Gene3D" id="6.10.250.690">
    <property type="match status" value="1"/>
</dbReference>
<dbReference type="SMART" id="SM00862">
    <property type="entry name" value="Trans_reg_C"/>
    <property type="match status" value="1"/>
</dbReference>
<keyword evidence="2 7" id="KW-0597">Phosphoprotein</keyword>
<dbReference type="InterPro" id="IPR036388">
    <property type="entry name" value="WH-like_DNA-bd_sf"/>
</dbReference>
<name>A0A0B5AMC9_9BACL</name>
<dbReference type="GO" id="GO:0006355">
    <property type="term" value="P:regulation of DNA-templated transcription"/>
    <property type="evidence" value="ECO:0007669"/>
    <property type="project" value="InterPro"/>
</dbReference>
<proteinExistence type="predicted"/>
<dbReference type="GO" id="GO:0000156">
    <property type="term" value="F:phosphorelay response regulator activity"/>
    <property type="evidence" value="ECO:0007669"/>
    <property type="project" value="TreeGrafter"/>
</dbReference>
<dbReference type="Pfam" id="PF00072">
    <property type="entry name" value="Response_reg"/>
    <property type="match status" value="1"/>
</dbReference>
<organism evidence="11 12">
    <name type="scientific">Jeotgalibacillus malaysiensis</name>
    <dbReference type="NCBI Taxonomy" id="1508404"/>
    <lineage>
        <taxon>Bacteria</taxon>
        <taxon>Bacillati</taxon>
        <taxon>Bacillota</taxon>
        <taxon>Bacilli</taxon>
        <taxon>Bacillales</taxon>
        <taxon>Caryophanaceae</taxon>
        <taxon>Jeotgalibacillus</taxon>
    </lineage>
</organism>
<dbReference type="InterPro" id="IPR001867">
    <property type="entry name" value="OmpR/PhoB-type_DNA-bd"/>
</dbReference>
<dbReference type="InterPro" id="IPR011006">
    <property type="entry name" value="CheY-like_superfamily"/>
</dbReference>
<keyword evidence="12" id="KW-1185">Reference proteome</keyword>
<evidence type="ECO:0000259" key="10">
    <source>
        <dbReference type="PROSITE" id="PS51755"/>
    </source>
</evidence>